<dbReference type="Proteomes" id="UP000762676">
    <property type="component" value="Unassembled WGS sequence"/>
</dbReference>
<protein>
    <submittedName>
        <fullName evidence="1">Uncharacterized protein</fullName>
    </submittedName>
</protein>
<dbReference type="AlphaFoldDB" id="A0AAV4G5R6"/>
<accession>A0AAV4G5R6</accession>
<proteinExistence type="predicted"/>
<sequence>MSIKLFLFPQAEELENGVLASSGYSSWLDGQGKHLSVHVQTRAQIFLSVHVQGREQGRADGSWQNPCDVHTMQKLKAAQWFCPLGGQRYPGVG</sequence>
<comment type="caution">
    <text evidence="1">The sequence shown here is derived from an EMBL/GenBank/DDBJ whole genome shotgun (WGS) entry which is preliminary data.</text>
</comment>
<organism evidence="1 2">
    <name type="scientific">Elysia marginata</name>
    <dbReference type="NCBI Taxonomy" id="1093978"/>
    <lineage>
        <taxon>Eukaryota</taxon>
        <taxon>Metazoa</taxon>
        <taxon>Spiralia</taxon>
        <taxon>Lophotrochozoa</taxon>
        <taxon>Mollusca</taxon>
        <taxon>Gastropoda</taxon>
        <taxon>Heterobranchia</taxon>
        <taxon>Euthyneura</taxon>
        <taxon>Panpulmonata</taxon>
        <taxon>Sacoglossa</taxon>
        <taxon>Placobranchoidea</taxon>
        <taxon>Plakobranchidae</taxon>
        <taxon>Elysia</taxon>
    </lineage>
</organism>
<evidence type="ECO:0000313" key="1">
    <source>
        <dbReference type="EMBL" id="GFR81052.1"/>
    </source>
</evidence>
<reference evidence="1 2" key="1">
    <citation type="journal article" date="2021" name="Elife">
        <title>Chloroplast acquisition without the gene transfer in kleptoplastic sea slugs, Plakobranchus ocellatus.</title>
        <authorList>
            <person name="Maeda T."/>
            <person name="Takahashi S."/>
            <person name="Yoshida T."/>
            <person name="Shimamura S."/>
            <person name="Takaki Y."/>
            <person name="Nagai Y."/>
            <person name="Toyoda A."/>
            <person name="Suzuki Y."/>
            <person name="Arimoto A."/>
            <person name="Ishii H."/>
            <person name="Satoh N."/>
            <person name="Nishiyama T."/>
            <person name="Hasebe M."/>
            <person name="Maruyama T."/>
            <person name="Minagawa J."/>
            <person name="Obokata J."/>
            <person name="Shigenobu S."/>
        </authorList>
    </citation>
    <scope>NUCLEOTIDE SEQUENCE [LARGE SCALE GENOMIC DNA]</scope>
</reference>
<name>A0AAV4G5R6_9GAST</name>
<evidence type="ECO:0000313" key="2">
    <source>
        <dbReference type="Proteomes" id="UP000762676"/>
    </source>
</evidence>
<keyword evidence="2" id="KW-1185">Reference proteome</keyword>
<gene>
    <name evidence="1" type="ORF">ElyMa_000595000</name>
</gene>
<dbReference type="EMBL" id="BMAT01001167">
    <property type="protein sequence ID" value="GFR81052.1"/>
    <property type="molecule type" value="Genomic_DNA"/>
</dbReference>